<name>A0A7W9MRZ7_9ACTN</name>
<feature type="domain" description="YCII-related" evidence="2">
    <location>
        <begin position="4"/>
        <end position="115"/>
    </location>
</feature>
<dbReference type="InterPro" id="IPR005545">
    <property type="entry name" value="YCII"/>
</dbReference>
<dbReference type="Pfam" id="PF03795">
    <property type="entry name" value="YCII"/>
    <property type="match status" value="1"/>
</dbReference>
<dbReference type="PANTHER" id="PTHR35174:SF4">
    <property type="entry name" value="BLL7163 PROTEIN"/>
    <property type="match status" value="1"/>
</dbReference>
<dbReference type="PANTHER" id="PTHR35174">
    <property type="entry name" value="BLL7171 PROTEIN-RELATED"/>
    <property type="match status" value="1"/>
</dbReference>
<dbReference type="Proteomes" id="UP000549971">
    <property type="component" value="Unassembled WGS sequence"/>
</dbReference>
<accession>A0A7W9MRZ7</accession>
<reference evidence="3 4" key="1">
    <citation type="submission" date="2020-08" db="EMBL/GenBank/DDBJ databases">
        <title>Sequencing the genomes of 1000 actinobacteria strains.</title>
        <authorList>
            <person name="Klenk H.-P."/>
        </authorList>
    </citation>
    <scope>NUCLEOTIDE SEQUENCE [LARGE SCALE GENOMIC DNA]</scope>
    <source>
        <strain evidence="3 4">DSM 28967</strain>
    </source>
</reference>
<protein>
    <recommendedName>
        <fullName evidence="2">YCII-related domain-containing protein</fullName>
    </recommendedName>
</protein>
<dbReference type="SUPFAM" id="SSF54909">
    <property type="entry name" value="Dimeric alpha+beta barrel"/>
    <property type="match status" value="1"/>
</dbReference>
<keyword evidence="4" id="KW-1185">Reference proteome</keyword>
<organism evidence="3 4">
    <name type="scientific">Kribbella italica</name>
    <dbReference type="NCBI Taxonomy" id="1540520"/>
    <lineage>
        <taxon>Bacteria</taxon>
        <taxon>Bacillati</taxon>
        <taxon>Actinomycetota</taxon>
        <taxon>Actinomycetes</taxon>
        <taxon>Propionibacteriales</taxon>
        <taxon>Kribbellaceae</taxon>
        <taxon>Kribbella</taxon>
    </lineage>
</organism>
<sequence length="138" mass="15725">MSKYMLIMRPTDEAFANFADVDFDEIVSTIGKYNDELIRAGVLLAAEGLDPEESVVVDFTGEAPVVSDGPYGETKELFSGYYILEVSSRQEAVEWAKRMPYTAHSKIEVRRVTRIDELPQDNPWVQNERTWRESTGQL</sequence>
<evidence type="ECO:0000259" key="2">
    <source>
        <dbReference type="Pfam" id="PF03795"/>
    </source>
</evidence>
<proteinExistence type="inferred from homology"/>
<evidence type="ECO:0000313" key="3">
    <source>
        <dbReference type="EMBL" id="MBB5833627.1"/>
    </source>
</evidence>
<comment type="similarity">
    <text evidence="1">Belongs to the YciI family.</text>
</comment>
<dbReference type="EMBL" id="JACHMY010000001">
    <property type="protein sequence ID" value="MBB5833627.1"/>
    <property type="molecule type" value="Genomic_DNA"/>
</dbReference>
<dbReference type="Gene3D" id="3.30.70.1060">
    <property type="entry name" value="Dimeric alpha+beta barrel"/>
    <property type="match status" value="1"/>
</dbReference>
<evidence type="ECO:0000256" key="1">
    <source>
        <dbReference type="ARBA" id="ARBA00007689"/>
    </source>
</evidence>
<dbReference type="RefSeq" id="WP_184793494.1">
    <property type="nucleotide sequence ID" value="NZ_JACHMY010000001.1"/>
</dbReference>
<gene>
    <name evidence="3" type="ORF">HDA39_000361</name>
</gene>
<dbReference type="AlphaFoldDB" id="A0A7W9MRZ7"/>
<dbReference type="InterPro" id="IPR011008">
    <property type="entry name" value="Dimeric_a/b-barrel"/>
</dbReference>
<evidence type="ECO:0000313" key="4">
    <source>
        <dbReference type="Proteomes" id="UP000549971"/>
    </source>
</evidence>
<comment type="caution">
    <text evidence="3">The sequence shown here is derived from an EMBL/GenBank/DDBJ whole genome shotgun (WGS) entry which is preliminary data.</text>
</comment>